<feature type="region of interest" description="Disordered" evidence="1">
    <location>
        <begin position="1"/>
        <end position="22"/>
    </location>
</feature>
<feature type="region of interest" description="Disordered" evidence="1">
    <location>
        <begin position="80"/>
        <end position="130"/>
    </location>
</feature>
<name>A0A0A0D4R5_9PROT</name>
<evidence type="ECO:0000256" key="1">
    <source>
        <dbReference type="SAM" id="MobiDB-lite"/>
    </source>
</evidence>
<evidence type="ECO:0000313" key="3">
    <source>
        <dbReference type="Proteomes" id="UP000029995"/>
    </source>
</evidence>
<dbReference type="Proteomes" id="UP000029995">
    <property type="component" value="Unassembled WGS sequence"/>
</dbReference>
<feature type="non-terminal residue" evidence="2">
    <location>
        <position position="151"/>
    </location>
</feature>
<organism evidence="2 3">
    <name type="scientific">Inquilinus limosus MP06</name>
    <dbReference type="NCBI Taxonomy" id="1398085"/>
    <lineage>
        <taxon>Bacteria</taxon>
        <taxon>Pseudomonadati</taxon>
        <taxon>Pseudomonadota</taxon>
        <taxon>Alphaproteobacteria</taxon>
        <taxon>Rhodospirillales</taxon>
        <taxon>Rhodospirillaceae</taxon>
        <taxon>Inquilinus</taxon>
    </lineage>
</organism>
<comment type="caution">
    <text evidence="2">The sequence shown here is derived from an EMBL/GenBank/DDBJ whole genome shotgun (WGS) entry which is preliminary data.</text>
</comment>
<reference evidence="2 3" key="1">
    <citation type="submission" date="2014-01" db="EMBL/GenBank/DDBJ databases">
        <title>Genome sequence determination for a cystic fibrosis isolate, Inquilinus limosus.</title>
        <authorList>
            <person name="Pino M."/>
            <person name="Di Conza J."/>
            <person name="Gutkind G."/>
        </authorList>
    </citation>
    <scope>NUCLEOTIDE SEQUENCE [LARGE SCALE GENOMIC DNA]</scope>
    <source>
        <strain evidence="2 3">MP06</strain>
    </source>
</reference>
<dbReference type="AlphaFoldDB" id="A0A0A0D4R5"/>
<proteinExistence type="predicted"/>
<sequence>MADPRTETTRAASPDPDEADDAILSGLIEPGMTMAQAFQAEAIAALQAGDLDRAGKAEAHFSRLFLGIRRAIALRARLRQQREEARHAAERDHDDRQAQAADRRRRVAQGVTGSIAAVTAGATPADTEARERLTAELWDRAGRRPCRPSRH</sequence>
<accession>A0A0A0D4R5</accession>
<protein>
    <submittedName>
        <fullName evidence="2">Uncharacterized protein</fullName>
    </submittedName>
</protein>
<evidence type="ECO:0000313" key="2">
    <source>
        <dbReference type="EMBL" id="KGM33035.1"/>
    </source>
</evidence>
<dbReference type="EMBL" id="JANX01000231">
    <property type="protein sequence ID" value="KGM33035.1"/>
    <property type="molecule type" value="Genomic_DNA"/>
</dbReference>
<feature type="compositionally biased region" description="Basic and acidic residues" evidence="1">
    <location>
        <begin position="80"/>
        <end position="97"/>
    </location>
</feature>
<gene>
    <name evidence="2" type="ORF">P409_17955</name>
</gene>